<dbReference type="InterPro" id="IPR023212">
    <property type="entry name" value="Hsp33_helix_hairpin_bin_dom_sf"/>
</dbReference>
<dbReference type="GO" id="GO:0051082">
    <property type="term" value="F:unfolded protein binding"/>
    <property type="evidence" value="ECO:0007669"/>
    <property type="project" value="InterPro"/>
</dbReference>
<evidence type="ECO:0000256" key="5">
    <source>
        <dbReference type="ARBA" id="ARBA00023284"/>
    </source>
</evidence>
<accession>A0A5B8KXQ0</accession>
<keyword evidence="3" id="KW-1015">Disulfide bond</keyword>
<dbReference type="GO" id="GO:0044183">
    <property type="term" value="F:protein folding chaperone"/>
    <property type="evidence" value="ECO:0007669"/>
    <property type="project" value="TreeGrafter"/>
</dbReference>
<evidence type="ECO:0000313" key="7">
    <source>
        <dbReference type="Proteomes" id="UP000321389"/>
    </source>
</evidence>
<dbReference type="KEGG" id="niy:FQ775_07845"/>
<evidence type="ECO:0000256" key="1">
    <source>
        <dbReference type="ARBA" id="ARBA00022490"/>
    </source>
</evidence>
<dbReference type="Proteomes" id="UP000321389">
    <property type="component" value="Chromosome"/>
</dbReference>
<dbReference type="Gene3D" id="3.90.1280.10">
    <property type="entry name" value="HSP33 redox switch-like"/>
    <property type="match status" value="1"/>
</dbReference>
<dbReference type="InterPro" id="IPR016154">
    <property type="entry name" value="Heat_shock_Hsp33_C"/>
</dbReference>
<sequence>MASSTGRTRLFSTRLKTACMRKRRCLPGAFWEKVRVSEQPRLGNFGHAGDDVIVPFHVGALDVRGRAVQLGVMLDDILGRHAYPEPVARLLAESIVLTALLGSSIKFEGKLTLQTQSDGPVDMLVADFATPGSMRAYARYDEERLAAAQAEGRTAPEDLLGTGVMAMTIDQGAHMHRYQGIVQLDGASLEDVARTYFRQSEQIPTDVRLSVARQLMPGEERGRWRAGGVLAQFLPESLERMRLPDLPGGDGEAMDAGSEVEVDDAWTELMALFATIEADELLDPTIGAERLLYRLFHEHGVVVFPGQKVADDCTCSREKISAILESFSDEEIAESVEAGAIKVNCEFCSKEYLFDPADFTAGDKG</sequence>
<dbReference type="Gene3D" id="1.10.287.480">
    <property type="entry name" value="helix hairpin bin"/>
    <property type="match status" value="1"/>
</dbReference>
<dbReference type="SUPFAM" id="SSF64397">
    <property type="entry name" value="Hsp33 domain"/>
    <property type="match status" value="1"/>
</dbReference>
<proteinExistence type="predicted"/>
<dbReference type="NCBIfam" id="NF002386">
    <property type="entry name" value="PRK01402.1"/>
    <property type="match status" value="1"/>
</dbReference>
<dbReference type="PANTHER" id="PTHR30111">
    <property type="entry name" value="33 KDA CHAPERONIN"/>
    <property type="match status" value="1"/>
</dbReference>
<keyword evidence="2" id="KW-0862">Zinc</keyword>
<evidence type="ECO:0000256" key="2">
    <source>
        <dbReference type="ARBA" id="ARBA00022833"/>
    </source>
</evidence>
<organism evidence="6 7">
    <name type="scientific">Nitratireductor mangrovi</name>
    <dbReference type="NCBI Taxonomy" id="2599600"/>
    <lineage>
        <taxon>Bacteria</taxon>
        <taxon>Pseudomonadati</taxon>
        <taxon>Pseudomonadota</taxon>
        <taxon>Alphaproteobacteria</taxon>
        <taxon>Hyphomicrobiales</taxon>
        <taxon>Phyllobacteriaceae</taxon>
        <taxon>Nitratireductor</taxon>
    </lineage>
</organism>
<dbReference type="Gene3D" id="3.55.30.10">
    <property type="entry name" value="Hsp33 domain"/>
    <property type="match status" value="1"/>
</dbReference>
<reference evidence="6" key="1">
    <citation type="submission" date="2020-04" db="EMBL/GenBank/DDBJ databases">
        <title>Nitratireductor sp. nov. isolated from mangrove soil.</title>
        <authorList>
            <person name="Ye Y."/>
        </authorList>
    </citation>
    <scope>NUCLEOTIDE SEQUENCE</scope>
    <source>
        <strain evidence="6">SY7</strain>
    </source>
</reference>
<dbReference type="PANTHER" id="PTHR30111:SF1">
    <property type="entry name" value="33 KDA CHAPERONIN"/>
    <property type="match status" value="1"/>
</dbReference>
<evidence type="ECO:0000313" key="6">
    <source>
        <dbReference type="EMBL" id="QDZ00296.1"/>
    </source>
</evidence>
<dbReference type="GO" id="GO:0042026">
    <property type="term" value="P:protein refolding"/>
    <property type="evidence" value="ECO:0007669"/>
    <property type="project" value="TreeGrafter"/>
</dbReference>
<dbReference type="Pfam" id="PF01430">
    <property type="entry name" value="HSP33"/>
    <property type="match status" value="1"/>
</dbReference>
<keyword evidence="7" id="KW-1185">Reference proteome</keyword>
<dbReference type="CDD" id="cd00498">
    <property type="entry name" value="Hsp33"/>
    <property type="match status" value="1"/>
</dbReference>
<keyword evidence="1" id="KW-0963">Cytoplasm</keyword>
<dbReference type="InterPro" id="IPR000397">
    <property type="entry name" value="Heat_shock_Hsp33"/>
</dbReference>
<name>A0A5B8KXQ0_9HYPH</name>
<gene>
    <name evidence="6" type="ORF">FQ775_07845</name>
</gene>
<keyword evidence="5" id="KW-0676">Redox-active center</keyword>
<evidence type="ECO:0000256" key="4">
    <source>
        <dbReference type="ARBA" id="ARBA00023186"/>
    </source>
</evidence>
<dbReference type="GO" id="GO:0005737">
    <property type="term" value="C:cytoplasm"/>
    <property type="evidence" value="ECO:0007669"/>
    <property type="project" value="InterPro"/>
</dbReference>
<dbReference type="OrthoDB" id="9793753at2"/>
<evidence type="ECO:0000256" key="3">
    <source>
        <dbReference type="ARBA" id="ARBA00023157"/>
    </source>
</evidence>
<dbReference type="EMBL" id="CP042301">
    <property type="protein sequence ID" value="QDZ00296.1"/>
    <property type="molecule type" value="Genomic_DNA"/>
</dbReference>
<dbReference type="InterPro" id="IPR016153">
    <property type="entry name" value="Heat_shock_Hsp33_N"/>
</dbReference>
<protein>
    <submittedName>
        <fullName evidence="6">Hsp33 family molecular chaperone</fullName>
    </submittedName>
</protein>
<dbReference type="AlphaFoldDB" id="A0A5B8KXQ0"/>
<dbReference type="SUPFAM" id="SSF118352">
    <property type="entry name" value="HSP33 redox switch-like"/>
    <property type="match status" value="1"/>
</dbReference>
<keyword evidence="4" id="KW-0143">Chaperone</keyword>